<protein>
    <submittedName>
        <fullName evidence="1">Uncharacterized protein</fullName>
    </submittedName>
</protein>
<dbReference type="STRING" id="553469.SAMN04487947_0568"/>
<gene>
    <name evidence="1" type="ORF">SAMN04487947_0568</name>
</gene>
<evidence type="ECO:0000313" key="1">
    <source>
        <dbReference type="EMBL" id="SFR37157.1"/>
    </source>
</evidence>
<name>A0A1I6G547_9EURY</name>
<dbReference type="OrthoDB" id="285437at2157"/>
<proteinExistence type="predicted"/>
<dbReference type="EMBL" id="FOYT01000001">
    <property type="protein sequence ID" value="SFR37157.1"/>
    <property type="molecule type" value="Genomic_DNA"/>
</dbReference>
<sequence>MEMKQYPPLFAEGQKRSVVASQLDQVTLKAGQENTIWAKQVAQDKKLFPGHGPQVRDYAKAFIHAKLVASGNGSGTSGDIIDGDLIVAITDSDQRRVLASFVVGNLGDLADALNSDRTDRPIMAAIAPFAKPGRHLEFRVFPDAGSDGVEVDPANSEARLYYSEVSN</sequence>
<evidence type="ECO:0000313" key="2">
    <source>
        <dbReference type="Proteomes" id="UP000198531"/>
    </source>
</evidence>
<dbReference type="Proteomes" id="UP000198531">
    <property type="component" value="Unassembled WGS sequence"/>
</dbReference>
<reference evidence="2" key="1">
    <citation type="submission" date="2016-10" db="EMBL/GenBank/DDBJ databases">
        <authorList>
            <person name="Varghese N."/>
            <person name="Submissions S."/>
        </authorList>
    </citation>
    <scope>NUCLEOTIDE SEQUENCE [LARGE SCALE GENOMIC DNA]</scope>
    <source>
        <strain evidence="2">CGMCC 1.7736</strain>
    </source>
</reference>
<accession>A0A1I6G547</accession>
<organism evidence="1 2">
    <name type="scientific">Halogeometricum rufum</name>
    <dbReference type="NCBI Taxonomy" id="553469"/>
    <lineage>
        <taxon>Archaea</taxon>
        <taxon>Methanobacteriati</taxon>
        <taxon>Methanobacteriota</taxon>
        <taxon>Stenosarchaea group</taxon>
        <taxon>Halobacteria</taxon>
        <taxon>Halobacteriales</taxon>
        <taxon>Haloferacaceae</taxon>
        <taxon>Halogeometricum</taxon>
    </lineage>
</organism>
<keyword evidence="2" id="KW-1185">Reference proteome</keyword>
<dbReference type="AlphaFoldDB" id="A0A1I6G547"/>
<dbReference type="RefSeq" id="WP_089804389.1">
    <property type="nucleotide sequence ID" value="NZ_FOYT01000001.1"/>
</dbReference>